<gene>
    <name evidence="1" type="ORF">DLAC_01624</name>
</gene>
<dbReference type="InterPro" id="IPR016024">
    <property type="entry name" value="ARM-type_fold"/>
</dbReference>
<sequence>MHDINISQLDKLIEQQQDPKVNGILNEIINNPLSFNKIGEILGSNNFKTKYFGLTIIENVIKKQLSSLTAQQKASMLQELLMIATIAPFSNYIEGSDMKNLVFKKSASLMGMLMGRDLSQETLVQVQQLIQRFAANNVNNNNNNSATSGGTISILQIFQSLASEVRKIKEDRQFLFNYTQSSIQPLIKEIFQMIFIESVKVIKESNDTIVNYKTLQIEALNTLKAIVELVDIELLLNQEALQLIFLKSQESYFRGACVLVFIEYISAFIQHQNKVTVQQFQDYSVKFIPYFFGELMRTSLSQQILTATRKDIKKHYSSQSKLYSNFCVLLSLLLKNFIEILYAREGFQESDRFTSIMLSILELESGFILDYHLEKCKFLKQSKNIQIVQTNQPRYLEFYKGVYHLLKRQNRLIFDDSEQDPPINGILCNLEDKSLSDWIKYSETLEEIIIQYSGLYGELVNSIFVEKFKYLLYNTRVQKQSSDEIGCKIQSIFWIFGVSMGGYQVEPGQQQQFFTQLISVEVNDYLKESIFLGVLFILRFSPKLLRVANAQFIHNIIQIVITQFLMSGKTCLVEMSVETLSILLDKPHISKASPDRLDSVLMNQAERKDLFSERVRLKIFECVGSYLGNRASQPGELQQYLQVILEQYLKQLQSQDLLKSTGIKAYGKQTNYILSALIHLEKGLNSNNGCLVQFLIPILDQTYKWTCVKLQPEQEYLPVQLSFKKKILEIYEDFVLHYSSDQIQNLLNQMNSFLSIMTMDELITSSAYSDQVLPKIITFLSYFLNSVYSVLQQNEFINQILDRFLPMAFQLVMQQQLVGKGSKLYQDLVELINVLVLHCPQFMVVNDRLVNYLMLTNNCLKNQSPLIHSVAIQSLINYFSNVTSTILTLATLKPIFISEITIITEFSCVLQLLSNPIYQNSFDIKTNMDDDSIVYSTSTNLSRETVNSVKGNLPYYATD</sequence>
<protein>
    <submittedName>
        <fullName evidence="1">Uncharacterized protein</fullName>
    </submittedName>
</protein>
<dbReference type="Gene3D" id="1.25.10.10">
    <property type="entry name" value="Leucine-rich Repeat Variant"/>
    <property type="match status" value="1"/>
</dbReference>
<dbReference type="FunCoup" id="A0A152A5W3">
    <property type="interactions" value="738"/>
</dbReference>
<evidence type="ECO:0000313" key="2">
    <source>
        <dbReference type="Proteomes" id="UP000076078"/>
    </source>
</evidence>
<dbReference type="EMBL" id="LODT01000006">
    <property type="protein sequence ID" value="KYR01624.1"/>
    <property type="molecule type" value="Genomic_DNA"/>
</dbReference>
<dbReference type="OrthoDB" id="27218at2759"/>
<dbReference type="AlphaFoldDB" id="A0A152A5W3"/>
<dbReference type="InterPro" id="IPR011989">
    <property type="entry name" value="ARM-like"/>
</dbReference>
<keyword evidence="2" id="KW-1185">Reference proteome</keyword>
<dbReference type="SUPFAM" id="SSF48371">
    <property type="entry name" value="ARM repeat"/>
    <property type="match status" value="1"/>
</dbReference>
<dbReference type="Proteomes" id="UP000076078">
    <property type="component" value="Unassembled WGS sequence"/>
</dbReference>
<evidence type="ECO:0000313" key="1">
    <source>
        <dbReference type="EMBL" id="KYR01624.1"/>
    </source>
</evidence>
<name>A0A152A5W3_TIELA</name>
<dbReference type="OMA" id="FWCLGYL"/>
<dbReference type="STRING" id="361077.A0A152A5W3"/>
<organism evidence="1 2">
    <name type="scientific">Tieghemostelium lacteum</name>
    <name type="common">Slime mold</name>
    <name type="synonym">Dictyostelium lacteum</name>
    <dbReference type="NCBI Taxonomy" id="361077"/>
    <lineage>
        <taxon>Eukaryota</taxon>
        <taxon>Amoebozoa</taxon>
        <taxon>Evosea</taxon>
        <taxon>Eumycetozoa</taxon>
        <taxon>Dictyostelia</taxon>
        <taxon>Dictyosteliales</taxon>
        <taxon>Raperosteliaceae</taxon>
        <taxon>Tieghemostelium</taxon>
    </lineage>
</organism>
<dbReference type="InParanoid" id="A0A152A5W3"/>
<comment type="caution">
    <text evidence="1">The sequence shown here is derived from an EMBL/GenBank/DDBJ whole genome shotgun (WGS) entry which is preliminary data.</text>
</comment>
<reference evidence="1 2" key="1">
    <citation type="submission" date="2015-12" db="EMBL/GenBank/DDBJ databases">
        <title>Dictyostelia acquired genes for synthesis and detection of signals that induce cell-type specialization by lateral gene transfer from prokaryotes.</title>
        <authorList>
            <person name="Gloeckner G."/>
            <person name="Schaap P."/>
        </authorList>
    </citation>
    <scope>NUCLEOTIDE SEQUENCE [LARGE SCALE GENOMIC DNA]</scope>
    <source>
        <strain evidence="1 2">TK</strain>
    </source>
</reference>
<proteinExistence type="predicted"/>
<accession>A0A152A5W3</accession>